<proteinExistence type="predicted"/>
<keyword evidence="1" id="KW-0472">Membrane</keyword>
<evidence type="ECO:0000313" key="2">
    <source>
        <dbReference type="EMBL" id="KAG7165782.1"/>
    </source>
</evidence>
<feature type="transmembrane region" description="Helical" evidence="1">
    <location>
        <begin position="52"/>
        <end position="71"/>
    </location>
</feature>
<comment type="caution">
    <text evidence="2">The sequence shown here is derived from an EMBL/GenBank/DDBJ whole genome shotgun (WGS) entry which is preliminary data.</text>
</comment>
<name>A0A8J5JWE3_HOMAM</name>
<organism evidence="2 3">
    <name type="scientific">Homarus americanus</name>
    <name type="common">American lobster</name>
    <dbReference type="NCBI Taxonomy" id="6706"/>
    <lineage>
        <taxon>Eukaryota</taxon>
        <taxon>Metazoa</taxon>
        <taxon>Ecdysozoa</taxon>
        <taxon>Arthropoda</taxon>
        <taxon>Crustacea</taxon>
        <taxon>Multicrustacea</taxon>
        <taxon>Malacostraca</taxon>
        <taxon>Eumalacostraca</taxon>
        <taxon>Eucarida</taxon>
        <taxon>Decapoda</taxon>
        <taxon>Pleocyemata</taxon>
        <taxon>Astacidea</taxon>
        <taxon>Nephropoidea</taxon>
        <taxon>Nephropidae</taxon>
        <taxon>Homarus</taxon>
    </lineage>
</organism>
<evidence type="ECO:0000256" key="1">
    <source>
        <dbReference type="SAM" id="Phobius"/>
    </source>
</evidence>
<gene>
    <name evidence="2" type="ORF">Hamer_G030293</name>
</gene>
<feature type="transmembrane region" description="Helical" evidence="1">
    <location>
        <begin position="83"/>
        <end position="104"/>
    </location>
</feature>
<dbReference type="AlphaFoldDB" id="A0A8J5JWE3"/>
<evidence type="ECO:0000313" key="3">
    <source>
        <dbReference type="Proteomes" id="UP000747542"/>
    </source>
</evidence>
<keyword evidence="1" id="KW-0812">Transmembrane</keyword>
<keyword evidence="3" id="KW-1185">Reference proteome</keyword>
<dbReference type="EMBL" id="JAHLQT010023668">
    <property type="protein sequence ID" value="KAG7165782.1"/>
    <property type="molecule type" value="Genomic_DNA"/>
</dbReference>
<protein>
    <submittedName>
        <fullName evidence="2">Uncharacterized protein</fullName>
    </submittedName>
</protein>
<reference evidence="2" key="1">
    <citation type="journal article" date="2021" name="Sci. Adv.">
        <title>The American lobster genome reveals insights on longevity, neural, and immune adaptations.</title>
        <authorList>
            <person name="Polinski J.M."/>
            <person name="Zimin A.V."/>
            <person name="Clark K.F."/>
            <person name="Kohn A.B."/>
            <person name="Sadowski N."/>
            <person name="Timp W."/>
            <person name="Ptitsyn A."/>
            <person name="Khanna P."/>
            <person name="Romanova D.Y."/>
            <person name="Williams P."/>
            <person name="Greenwood S.J."/>
            <person name="Moroz L.L."/>
            <person name="Walt D.R."/>
            <person name="Bodnar A.G."/>
        </authorList>
    </citation>
    <scope>NUCLEOTIDE SEQUENCE</scope>
    <source>
        <strain evidence="2">GMGI-L3</strain>
    </source>
</reference>
<keyword evidence="1" id="KW-1133">Transmembrane helix</keyword>
<sequence length="120" mass="14013">MLYCASYLHAHTCFQDVHFPHFYFSPRLILPSGISPLPTSVLCFYSSLEQTLFLIYVFPVPTIMNIVLTHALHSRLYSNVDSIIIVVHLNYCHFYMELCIHLNIPTMFLKMLRPNITFSK</sequence>
<dbReference type="Proteomes" id="UP000747542">
    <property type="component" value="Unassembled WGS sequence"/>
</dbReference>
<accession>A0A8J5JWE3</accession>
<feature type="transmembrane region" description="Helical" evidence="1">
    <location>
        <begin position="28"/>
        <end position="45"/>
    </location>
</feature>